<keyword evidence="10" id="KW-1185">Reference proteome</keyword>
<name>A0AAD9XXL0_COLKA</name>
<feature type="transmembrane region" description="Helical" evidence="7">
    <location>
        <begin position="123"/>
        <end position="142"/>
    </location>
</feature>
<feature type="domain" description="Rhodopsin" evidence="8">
    <location>
        <begin position="108"/>
        <end position="348"/>
    </location>
</feature>
<feature type="region of interest" description="Disordered" evidence="6">
    <location>
        <begin position="395"/>
        <end position="419"/>
    </location>
</feature>
<evidence type="ECO:0000256" key="5">
    <source>
        <dbReference type="ARBA" id="ARBA00038359"/>
    </source>
</evidence>
<evidence type="ECO:0000256" key="6">
    <source>
        <dbReference type="SAM" id="MobiDB-lite"/>
    </source>
</evidence>
<keyword evidence="4 7" id="KW-0472">Membrane</keyword>
<gene>
    <name evidence="9" type="ORF">CKAH01_10290</name>
</gene>
<dbReference type="GO" id="GO:0016020">
    <property type="term" value="C:membrane"/>
    <property type="evidence" value="ECO:0007669"/>
    <property type="project" value="UniProtKB-SubCell"/>
</dbReference>
<accession>A0AAD9XXL0</accession>
<dbReference type="Pfam" id="PF20684">
    <property type="entry name" value="Fung_rhodopsin"/>
    <property type="match status" value="1"/>
</dbReference>
<keyword evidence="2 7" id="KW-0812">Transmembrane</keyword>
<comment type="caution">
    <text evidence="9">The sequence shown here is derived from an EMBL/GenBank/DDBJ whole genome shotgun (WGS) entry which is preliminary data.</text>
</comment>
<feature type="transmembrane region" description="Helical" evidence="7">
    <location>
        <begin position="91"/>
        <end position="111"/>
    </location>
</feature>
<feature type="transmembrane region" description="Helical" evidence="7">
    <location>
        <begin position="286"/>
        <end position="305"/>
    </location>
</feature>
<dbReference type="EMBL" id="VYYT01000799">
    <property type="protein sequence ID" value="KAK2729341.1"/>
    <property type="molecule type" value="Genomic_DNA"/>
</dbReference>
<evidence type="ECO:0000259" key="8">
    <source>
        <dbReference type="Pfam" id="PF20684"/>
    </source>
</evidence>
<evidence type="ECO:0000313" key="10">
    <source>
        <dbReference type="Proteomes" id="UP001281614"/>
    </source>
</evidence>
<dbReference type="AlphaFoldDB" id="A0AAD9XXL0"/>
<evidence type="ECO:0000313" key="9">
    <source>
        <dbReference type="EMBL" id="KAK2729341.1"/>
    </source>
</evidence>
<dbReference type="PANTHER" id="PTHR33048:SF124">
    <property type="entry name" value="INTEGRAL MEMBRANE PROTEIN"/>
    <property type="match status" value="1"/>
</dbReference>
<sequence length="499" mass="55567">MLVVDLRIPLDCRDTPPSIGFPPRINQTRSRPRPFSPSPESPFLHHCLLLWFPRAWVVANDEQMASSDPEYMADPPDGQGRFDAGTITTGALVLGGILTSISVIFVGLRIFTRLSLVKRSLGADDYLIAVSLSLAFVFYGLSIELCELGVGVHLWQVKRADYTPWFLLYSLIAIAVYSLSVTTAKMSLLVLYLRLSPDRVFRILVITFIGFTTAYAISYLLLILLSCRPIQASWDLSARQGATCISKDTLYLVLAATNIIMDIVCLILPLKIIIPLQMPKRQKWSLIALFATGGFVCLCAIRRTILLPPLFQSKDFTRDVEKQLNWASVEVNAGIICASVPALKPFFMRYLPMFVHSHITGSSKKSNANYQNYQTSMPYSTTVENNRKRRNVQSEAYELHSHDDLSLSSHEMPKAGSDEDVTKLWSGSAFRNDRTSQLLTTIESKTMDMDANSVDNAGEIMPAEGNSAGQGSQGPRRMASFHGITVTTELETKVDYEKT</sequence>
<evidence type="ECO:0000256" key="4">
    <source>
        <dbReference type="ARBA" id="ARBA00023136"/>
    </source>
</evidence>
<comment type="similarity">
    <text evidence="5">Belongs to the SAT4 family.</text>
</comment>
<dbReference type="InterPro" id="IPR049326">
    <property type="entry name" value="Rhodopsin_dom_fungi"/>
</dbReference>
<feature type="transmembrane region" description="Helical" evidence="7">
    <location>
        <begin position="250"/>
        <end position="274"/>
    </location>
</feature>
<dbReference type="Proteomes" id="UP001281614">
    <property type="component" value="Unassembled WGS sequence"/>
</dbReference>
<proteinExistence type="inferred from homology"/>
<feature type="compositionally biased region" description="Basic and acidic residues" evidence="6">
    <location>
        <begin position="397"/>
        <end position="419"/>
    </location>
</feature>
<organism evidence="9 10">
    <name type="scientific">Colletotrichum kahawae</name>
    <name type="common">Coffee berry disease fungus</name>
    <dbReference type="NCBI Taxonomy" id="34407"/>
    <lineage>
        <taxon>Eukaryota</taxon>
        <taxon>Fungi</taxon>
        <taxon>Dikarya</taxon>
        <taxon>Ascomycota</taxon>
        <taxon>Pezizomycotina</taxon>
        <taxon>Sordariomycetes</taxon>
        <taxon>Hypocreomycetidae</taxon>
        <taxon>Glomerellales</taxon>
        <taxon>Glomerellaceae</taxon>
        <taxon>Colletotrichum</taxon>
        <taxon>Colletotrichum gloeosporioides species complex</taxon>
    </lineage>
</organism>
<comment type="subcellular location">
    <subcellularLocation>
        <location evidence="1">Membrane</location>
        <topology evidence="1">Multi-pass membrane protein</topology>
    </subcellularLocation>
</comment>
<evidence type="ECO:0000256" key="2">
    <source>
        <dbReference type="ARBA" id="ARBA00022692"/>
    </source>
</evidence>
<dbReference type="PANTHER" id="PTHR33048">
    <property type="entry name" value="PTH11-LIKE INTEGRAL MEMBRANE PROTEIN (AFU_ORTHOLOGUE AFUA_5G11245)"/>
    <property type="match status" value="1"/>
</dbReference>
<evidence type="ECO:0000256" key="3">
    <source>
        <dbReference type="ARBA" id="ARBA00022989"/>
    </source>
</evidence>
<evidence type="ECO:0000256" key="7">
    <source>
        <dbReference type="SAM" id="Phobius"/>
    </source>
</evidence>
<feature type="transmembrane region" description="Helical" evidence="7">
    <location>
        <begin position="200"/>
        <end position="225"/>
    </location>
</feature>
<keyword evidence="3 7" id="KW-1133">Transmembrane helix</keyword>
<reference evidence="9" key="1">
    <citation type="submission" date="2023-02" db="EMBL/GenBank/DDBJ databases">
        <title>Colletotrichum kahawae CIFC_Que2 genome sequencing and assembly.</title>
        <authorList>
            <person name="Baroncelli R."/>
        </authorList>
    </citation>
    <scope>NUCLEOTIDE SEQUENCE</scope>
    <source>
        <strain evidence="9">CIFC_Que2</strain>
    </source>
</reference>
<protein>
    <submittedName>
        <fullName evidence="9">Integral membrane protein</fullName>
    </submittedName>
</protein>
<evidence type="ECO:0000256" key="1">
    <source>
        <dbReference type="ARBA" id="ARBA00004141"/>
    </source>
</evidence>
<dbReference type="InterPro" id="IPR052337">
    <property type="entry name" value="SAT4-like"/>
</dbReference>